<accession>A0A1G9R1P1</accession>
<feature type="transmembrane region" description="Helical" evidence="1">
    <location>
        <begin position="29"/>
        <end position="48"/>
    </location>
</feature>
<proteinExistence type="predicted"/>
<organism evidence="2 3">
    <name type="scientific">Daejeonella rubra</name>
    <dbReference type="NCBI Taxonomy" id="990371"/>
    <lineage>
        <taxon>Bacteria</taxon>
        <taxon>Pseudomonadati</taxon>
        <taxon>Bacteroidota</taxon>
        <taxon>Sphingobacteriia</taxon>
        <taxon>Sphingobacteriales</taxon>
        <taxon>Sphingobacteriaceae</taxon>
        <taxon>Daejeonella</taxon>
    </lineage>
</organism>
<evidence type="ECO:0000313" key="2">
    <source>
        <dbReference type="EMBL" id="SDM17206.1"/>
    </source>
</evidence>
<keyword evidence="1" id="KW-0472">Membrane</keyword>
<keyword evidence="1" id="KW-1133">Transmembrane helix</keyword>
<keyword evidence="3" id="KW-1185">Reference proteome</keyword>
<sequence length="55" mass="6160">MRKLFWILAITSVTFLSSCEIIGGIFKAGAYTGIFVVVVIIALIIWLLSKLMRKN</sequence>
<dbReference type="Proteomes" id="UP000199226">
    <property type="component" value="Unassembled WGS sequence"/>
</dbReference>
<evidence type="ECO:0000313" key="3">
    <source>
        <dbReference type="Proteomes" id="UP000199226"/>
    </source>
</evidence>
<protein>
    <recommendedName>
        <fullName evidence="4">Phosphatidate cytidylyltransferase</fullName>
    </recommendedName>
</protein>
<dbReference type="EMBL" id="FNHH01000007">
    <property type="protein sequence ID" value="SDM17206.1"/>
    <property type="molecule type" value="Genomic_DNA"/>
</dbReference>
<reference evidence="3" key="1">
    <citation type="submission" date="2016-10" db="EMBL/GenBank/DDBJ databases">
        <authorList>
            <person name="Varghese N."/>
            <person name="Submissions S."/>
        </authorList>
    </citation>
    <scope>NUCLEOTIDE SEQUENCE [LARGE SCALE GENOMIC DNA]</scope>
    <source>
        <strain evidence="3">DSM 24536</strain>
    </source>
</reference>
<evidence type="ECO:0008006" key="4">
    <source>
        <dbReference type="Google" id="ProtNLM"/>
    </source>
</evidence>
<gene>
    <name evidence="2" type="ORF">SAMN05421813_10755</name>
</gene>
<evidence type="ECO:0000256" key="1">
    <source>
        <dbReference type="SAM" id="Phobius"/>
    </source>
</evidence>
<name>A0A1G9R1P1_9SPHI</name>
<dbReference type="STRING" id="990371.SAMN05421813_10755"/>
<keyword evidence="1" id="KW-0812">Transmembrane</keyword>
<dbReference type="AlphaFoldDB" id="A0A1G9R1P1"/>
<dbReference type="PROSITE" id="PS51257">
    <property type="entry name" value="PROKAR_LIPOPROTEIN"/>
    <property type="match status" value="1"/>
</dbReference>